<dbReference type="Proteomes" id="UP000194360">
    <property type="component" value="Unassembled WGS sequence"/>
</dbReference>
<dbReference type="GO" id="GO:0000976">
    <property type="term" value="F:transcription cis-regulatory region binding"/>
    <property type="evidence" value="ECO:0007669"/>
    <property type="project" value="TreeGrafter"/>
</dbReference>
<dbReference type="SUPFAM" id="SSF46689">
    <property type="entry name" value="Homeodomain-like"/>
    <property type="match status" value="1"/>
</dbReference>
<dbReference type="InterPro" id="IPR050109">
    <property type="entry name" value="HTH-type_TetR-like_transc_reg"/>
</dbReference>
<name>A0A1Y2MK16_PSEAH</name>
<evidence type="ECO:0000256" key="3">
    <source>
        <dbReference type="ARBA" id="ARBA00023163"/>
    </source>
</evidence>
<dbReference type="PANTHER" id="PTHR30055:SF234">
    <property type="entry name" value="HTH-TYPE TRANSCRIPTIONAL REGULATOR BETI"/>
    <property type="match status" value="1"/>
</dbReference>
<protein>
    <submittedName>
        <fullName evidence="6">HTH-type transcriptional regulator EthR</fullName>
    </submittedName>
</protein>
<dbReference type="InterPro" id="IPR023772">
    <property type="entry name" value="DNA-bd_HTH_TetR-type_CS"/>
</dbReference>
<feature type="domain" description="HTH tetR-type" evidence="5">
    <location>
        <begin position="17"/>
        <end position="77"/>
    </location>
</feature>
<dbReference type="InterPro" id="IPR009057">
    <property type="entry name" value="Homeodomain-like_sf"/>
</dbReference>
<dbReference type="PROSITE" id="PS01081">
    <property type="entry name" value="HTH_TETR_1"/>
    <property type="match status" value="1"/>
</dbReference>
<keyword evidence="3" id="KW-0804">Transcription</keyword>
<dbReference type="InterPro" id="IPR041669">
    <property type="entry name" value="TetR_C_15"/>
</dbReference>
<evidence type="ECO:0000256" key="4">
    <source>
        <dbReference type="PROSITE-ProRule" id="PRU00335"/>
    </source>
</evidence>
<evidence type="ECO:0000313" key="6">
    <source>
        <dbReference type="EMBL" id="OSY35359.1"/>
    </source>
</evidence>
<comment type="caution">
    <text evidence="6">The sequence shown here is derived from an EMBL/GenBank/DDBJ whole genome shotgun (WGS) entry which is preliminary data.</text>
</comment>
<evidence type="ECO:0000256" key="1">
    <source>
        <dbReference type="ARBA" id="ARBA00023015"/>
    </source>
</evidence>
<dbReference type="STRING" id="2074.BG845_06120"/>
<organism evidence="6 7">
    <name type="scientific">Pseudonocardia autotrophica</name>
    <name type="common">Amycolata autotrophica</name>
    <name type="synonym">Nocardia autotrophica</name>
    <dbReference type="NCBI Taxonomy" id="2074"/>
    <lineage>
        <taxon>Bacteria</taxon>
        <taxon>Bacillati</taxon>
        <taxon>Actinomycetota</taxon>
        <taxon>Actinomycetes</taxon>
        <taxon>Pseudonocardiales</taxon>
        <taxon>Pseudonocardiaceae</taxon>
        <taxon>Pseudonocardia</taxon>
    </lineage>
</organism>
<feature type="DNA-binding region" description="H-T-H motif" evidence="4">
    <location>
        <begin position="40"/>
        <end position="59"/>
    </location>
</feature>
<gene>
    <name evidence="6" type="primary">ethR</name>
    <name evidence="6" type="ORF">BG845_06120</name>
</gene>
<accession>A0A1Y2MK16</accession>
<dbReference type="PROSITE" id="PS50977">
    <property type="entry name" value="HTH_TETR_2"/>
    <property type="match status" value="1"/>
</dbReference>
<proteinExistence type="predicted"/>
<dbReference type="InterPro" id="IPR001647">
    <property type="entry name" value="HTH_TetR"/>
</dbReference>
<evidence type="ECO:0000256" key="2">
    <source>
        <dbReference type="ARBA" id="ARBA00023125"/>
    </source>
</evidence>
<dbReference type="EMBL" id="MIGB01000053">
    <property type="protein sequence ID" value="OSY35359.1"/>
    <property type="molecule type" value="Genomic_DNA"/>
</dbReference>
<dbReference type="RefSeq" id="WP_197719906.1">
    <property type="nucleotide sequence ID" value="NZ_AP018920.1"/>
</dbReference>
<dbReference type="Pfam" id="PF17918">
    <property type="entry name" value="TetR_C_15"/>
    <property type="match status" value="1"/>
</dbReference>
<keyword evidence="1" id="KW-0805">Transcription regulation</keyword>
<dbReference type="GO" id="GO:0003700">
    <property type="term" value="F:DNA-binding transcription factor activity"/>
    <property type="evidence" value="ECO:0007669"/>
    <property type="project" value="TreeGrafter"/>
</dbReference>
<sequence>MTARTGRRREPRQERSRQMVERIVEAGREVLVTRGYDGASTNRIAAAAGISPGSLYQYFPGKDAVLAEVLDRYLDAMEARVSRAFLDALSGAPGPESGTAPAVRATLEALLDAFAEQPDLVRVIAEQLPRAPGGRRAAFAGRIDDLVATALLSRGAADTGTVRAAAWTVVRTVEHLATSYLLESPDFGRDVVLDELTALVSGYLDARWSGGRVASDGPS</sequence>
<keyword evidence="2 4" id="KW-0238">DNA-binding</keyword>
<keyword evidence="7" id="KW-1185">Reference proteome</keyword>
<evidence type="ECO:0000259" key="5">
    <source>
        <dbReference type="PROSITE" id="PS50977"/>
    </source>
</evidence>
<dbReference type="AlphaFoldDB" id="A0A1Y2MK16"/>
<reference evidence="6 7" key="1">
    <citation type="submission" date="2016-09" db="EMBL/GenBank/DDBJ databases">
        <title>Pseudonocardia autotrophica DSM535, a candidate organism with high potential of specific P450 cytochromes.</title>
        <authorList>
            <person name="Grumaz C."/>
            <person name="Vainshtein Y."/>
            <person name="Kirstahler P."/>
            <person name="Sohn K."/>
        </authorList>
    </citation>
    <scope>NUCLEOTIDE SEQUENCE [LARGE SCALE GENOMIC DNA]</scope>
    <source>
        <strain evidence="6 7">DSM 535</strain>
    </source>
</reference>
<evidence type="ECO:0000313" key="7">
    <source>
        <dbReference type="Proteomes" id="UP000194360"/>
    </source>
</evidence>
<dbReference type="Pfam" id="PF00440">
    <property type="entry name" value="TetR_N"/>
    <property type="match status" value="1"/>
</dbReference>
<dbReference type="PRINTS" id="PR00455">
    <property type="entry name" value="HTHTETR"/>
</dbReference>
<dbReference type="Gene3D" id="1.10.357.10">
    <property type="entry name" value="Tetracycline Repressor, domain 2"/>
    <property type="match status" value="1"/>
</dbReference>
<dbReference type="PANTHER" id="PTHR30055">
    <property type="entry name" value="HTH-TYPE TRANSCRIPTIONAL REGULATOR RUTR"/>
    <property type="match status" value="1"/>
</dbReference>